<gene>
    <name evidence="2" type="primary">Catsperb</name>
</gene>
<organism evidence="1 2">
    <name type="scientific">Castor canadensis</name>
    <name type="common">American beaver</name>
    <dbReference type="NCBI Taxonomy" id="51338"/>
    <lineage>
        <taxon>Eukaryota</taxon>
        <taxon>Metazoa</taxon>
        <taxon>Chordata</taxon>
        <taxon>Craniata</taxon>
        <taxon>Vertebrata</taxon>
        <taxon>Euteleostomi</taxon>
        <taxon>Mammalia</taxon>
        <taxon>Eutheria</taxon>
        <taxon>Euarchontoglires</taxon>
        <taxon>Glires</taxon>
        <taxon>Rodentia</taxon>
        <taxon>Castorimorpha</taxon>
        <taxon>Castoridae</taxon>
        <taxon>Castor</taxon>
    </lineage>
</organism>
<keyword evidence="1" id="KW-1185">Reference proteome</keyword>
<name>A0AC58M0X2_CASCN</name>
<sequence>MRSIGLREVRGVQVPEASGPDFTGATVAQASPSDIEGDVEKSFVCSSEGYSEYNEIIKLFLSSGNMKIRCFFQSENEITSKGILGVFTSGGLAPSLGILNSTYHGIFHFDLTLANNGFFWQVEIPRENITKNTDIAATEEWLVRLTLHQGLDIYTTEGTLLDLVREPILQWTLGTKLSLTQISELYPHVVDLKVAKCPCANDVALLGFVLNSTYNGVFVGLTYSGFWNYNETTWYDMTDIIYSQLQEEHPKLTLIDMVLTNHFLVILTSLGLYVSGDLRYPSTQLINLSRADFCGFERVDYVKGRLWYNEKCFANREPFEVDYVTITFERNKTLSEASSCFYGKEPFLNWLPCIPYNVKDAKFLPTVVTFLIDQEQNTGIYFFYNLTTRRISCAVSILKNDESVFQIKFPTFQFPYSFSIPTGMVFHPRSHFLYVYGNQLWISMDGGNTFELVADFYGGVIKSIYHSFYTSDIALVARNGRVYLTKAGLRRYARIGVISDKVFALYYDHLGFIHKLAPDYFDAGSEIEAFGNTRTIFGKDPDMGFETALAPQYISIKEVIFFAYVPLTDSRKTAYGKKFKNIHHGKLIISLKVGTASIKKVLYHKIPLGFQSSVIAELIDPFAIEEGNESSCLFSSLSIQETNTAHYQLVLDLQNANASFQDTDIEKTVVIPGYSSFLILEILDAKNALALATMPASVPMNTTFPAGSWFLHNFGLKDGRKWRIEAKPCNYLVQQMDNTLSISFVKYIDVGNSEKIQVKIIPNSRGTRTIDIPLLKVLVGNPSLLEVKLESYFDDTDSYSIEVFVDSKSLRQNSISLALVLWEAAADCFVTTLVPTLKSSCSYLRSMHHVPSTLIPDEHWISGVHMDSQGFNMIKTLPVNYRPPSNMGIAIPLTDNFYHADPSKPIPRNLFHKSKETGRYKQCTNAPNRKACNCTNGQKSSDAVAFSDCKEKVRRFKFPVSSYPVSLEIFSESGLIPVKSSYLVTVTEVNSRKNWQLRHTVPENIKKMKSYLESVLHESVYNPLGLNLSIMGSELFHFRVSVVPGVTFCNLVEEFQIYVDETPLPFPGQALIALATAVVLGGLIFTAFMFQLHNIHPLRAFRRWIQRNKMNLSSVSVT</sequence>
<evidence type="ECO:0000313" key="1">
    <source>
        <dbReference type="Proteomes" id="UP001732720"/>
    </source>
</evidence>
<dbReference type="RefSeq" id="XP_073923058.1">
    <property type="nucleotide sequence ID" value="XM_074066957.1"/>
</dbReference>
<dbReference type="Proteomes" id="UP001732720">
    <property type="component" value="Chromosome 3"/>
</dbReference>
<accession>A0AC58M0X2</accession>
<protein>
    <submittedName>
        <fullName evidence="2">Cation channel sperm-associated auxiliary subunit beta</fullName>
    </submittedName>
</protein>
<proteinExistence type="predicted"/>
<reference evidence="2" key="1">
    <citation type="submission" date="2025-08" db="UniProtKB">
        <authorList>
            <consortium name="RefSeq"/>
        </authorList>
    </citation>
    <scope>IDENTIFICATION</scope>
</reference>
<evidence type="ECO:0000313" key="2">
    <source>
        <dbReference type="RefSeq" id="XP_073923058.1"/>
    </source>
</evidence>